<proteinExistence type="predicted"/>
<feature type="transmembrane region" description="Helical" evidence="1">
    <location>
        <begin position="68"/>
        <end position="87"/>
    </location>
</feature>
<evidence type="ECO:0000256" key="1">
    <source>
        <dbReference type="SAM" id="Phobius"/>
    </source>
</evidence>
<sequence length="124" mass="14609">MLIKPVYELLPFTYLGIGGISILLLEQNYAIAASIVVFFFGARIYNLRSQNRRTDHKRRRKTGIWPDWFYGFIPFIYIISAAILYRFYPKGSTTLFALCLVTFGVYLLLRRSSYRHHKMPAYKI</sequence>
<keyword evidence="1" id="KW-0812">Transmembrane</keyword>
<reference evidence="2 3" key="1">
    <citation type="submission" date="2020-03" db="EMBL/GenBank/DDBJ databases">
        <title>Complete genome sequence of Shewanella sp.</title>
        <authorList>
            <person name="Kim Y.-S."/>
            <person name="Kim S.-J."/>
            <person name="Jung H.-K."/>
            <person name="Kim K.-H."/>
        </authorList>
    </citation>
    <scope>NUCLEOTIDE SEQUENCE [LARGE SCALE GENOMIC DNA]</scope>
    <source>
        <strain evidence="2 3">PN3F2</strain>
    </source>
</reference>
<dbReference type="EMBL" id="CP050313">
    <property type="protein sequence ID" value="QIR15219.1"/>
    <property type="molecule type" value="Genomic_DNA"/>
</dbReference>
<dbReference type="Proteomes" id="UP000502608">
    <property type="component" value="Chromosome"/>
</dbReference>
<accession>A0A6G9QN03</accession>
<name>A0A6G9QN03_9GAMM</name>
<feature type="transmembrane region" description="Helical" evidence="1">
    <location>
        <begin position="30"/>
        <end position="47"/>
    </location>
</feature>
<evidence type="ECO:0000313" key="2">
    <source>
        <dbReference type="EMBL" id="QIR15219.1"/>
    </source>
</evidence>
<dbReference type="KEGG" id="saes:HBH39_12595"/>
<organism evidence="2 3">
    <name type="scientific">Shewanella aestuarii</name>
    <dbReference type="NCBI Taxonomy" id="1028752"/>
    <lineage>
        <taxon>Bacteria</taxon>
        <taxon>Pseudomonadati</taxon>
        <taxon>Pseudomonadota</taxon>
        <taxon>Gammaproteobacteria</taxon>
        <taxon>Alteromonadales</taxon>
        <taxon>Shewanellaceae</taxon>
        <taxon>Shewanella</taxon>
    </lineage>
</organism>
<gene>
    <name evidence="2" type="ORF">HBH39_12595</name>
</gene>
<keyword evidence="1" id="KW-1133">Transmembrane helix</keyword>
<evidence type="ECO:0000313" key="3">
    <source>
        <dbReference type="Proteomes" id="UP000502608"/>
    </source>
</evidence>
<feature type="transmembrane region" description="Helical" evidence="1">
    <location>
        <begin position="93"/>
        <end position="109"/>
    </location>
</feature>
<keyword evidence="1" id="KW-0472">Membrane</keyword>
<protein>
    <submittedName>
        <fullName evidence="2">Uncharacterized protein</fullName>
    </submittedName>
</protein>
<keyword evidence="3" id="KW-1185">Reference proteome</keyword>
<dbReference type="AlphaFoldDB" id="A0A6G9QN03"/>
<dbReference type="RefSeq" id="WP_167678794.1">
    <property type="nucleotide sequence ID" value="NZ_CP050313.1"/>
</dbReference>
<feature type="transmembrane region" description="Helical" evidence="1">
    <location>
        <begin position="7"/>
        <end position="24"/>
    </location>
</feature>